<evidence type="ECO:0000256" key="4">
    <source>
        <dbReference type="ARBA" id="ARBA00022490"/>
    </source>
</evidence>
<dbReference type="HAMAP" id="MF_01114">
    <property type="entry name" value="RecX"/>
    <property type="match status" value="1"/>
</dbReference>
<evidence type="ECO:0000256" key="1">
    <source>
        <dbReference type="ARBA" id="ARBA00004496"/>
    </source>
</evidence>
<dbReference type="Pfam" id="PF02631">
    <property type="entry name" value="RecX_HTH2"/>
    <property type="match status" value="1"/>
</dbReference>
<proteinExistence type="inferred from homology"/>
<comment type="function">
    <text evidence="5">Modulates RecA activity.</text>
</comment>
<feature type="domain" description="RecX first three-helical" evidence="8">
    <location>
        <begin position="9"/>
        <end position="47"/>
    </location>
</feature>
<dbReference type="OrthoDB" id="7066780at2"/>
<comment type="similarity">
    <text evidence="2 5">Belongs to the RecX family.</text>
</comment>
<organism evidence="9 10">
    <name type="scientific">Pseudoalteromonas lipolytica</name>
    <dbReference type="NCBI Taxonomy" id="570156"/>
    <lineage>
        <taxon>Bacteria</taxon>
        <taxon>Pseudomonadati</taxon>
        <taxon>Pseudomonadota</taxon>
        <taxon>Gammaproteobacteria</taxon>
        <taxon>Alteromonadales</taxon>
        <taxon>Pseudoalteromonadaceae</taxon>
        <taxon>Pseudoalteromonas</taxon>
    </lineage>
</organism>
<dbReference type="GO" id="GO:0005737">
    <property type="term" value="C:cytoplasm"/>
    <property type="evidence" value="ECO:0007669"/>
    <property type="project" value="UniProtKB-SubCell"/>
</dbReference>
<evidence type="ECO:0000256" key="2">
    <source>
        <dbReference type="ARBA" id="ARBA00009695"/>
    </source>
</evidence>
<name>A0A0P7E7C4_9GAMM</name>
<dbReference type="PATRIC" id="fig|570156.3.peg.336"/>
<dbReference type="Proteomes" id="UP000050378">
    <property type="component" value="Unassembled WGS sequence"/>
</dbReference>
<dbReference type="Pfam" id="PF21981">
    <property type="entry name" value="RecX_HTH3"/>
    <property type="match status" value="1"/>
</dbReference>
<feature type="domain" description="RecX second three-helical" evidence="6">
    <location>
        <begin position="54"/>
        <end position="94"/>
    </location>
</feature>
<dbReference type="Gene3D" id="1.10.10.10">
    <property type="entry name" value="Winged helix-like DNA-binding domain superfamily/Winged helix DNA-binding domain"/>
    <property type="match status" value="3"/>
</dbReference>
<gene>
    <name evidence="5" type="primary">recX</name>
    <name evidence="9" type="ORF">AOG27_01700</name>
</gene>
<dbReference type="Pfam" id="PF21982">
    <property type="entry name" value="RecX_HTH1"/>
    <property type="match status" value="1"/>
</dbReference>
<dbReference type="InterPro" id="IPR053924">
    <property type="entry name" value="RecX_HTH_2nd"/>
</dbReference>
<dbReference type="PANTHER" id="PTHR33602:SF1">
    <property type="entry name" value="REGULATORY PROTEIN RECX FAMILY PROTEIN"/>
    <property type="match status" value="1"/>
</dbReference>
<evidence type="ECO:0000259" key="6">
    <source>
        <dbReference type="Pfam" id="PF02631"/>
    </source>
</evidence>
<dbReference type="InterPro" id="IPR053925">
    <property type="entry name" value="RecX_HTH_3rd"/>
</dbReference>
<evidence type="ECO:0000256" key="5">
    <source>
        <dbReference type="HAMAP-Rule" id="MF_01114"/>
    </source>
</evidence>
<dbReference type="GeneID" id="29844663"/>
<comment type="subcellular location">
    <subcellularLocation>
        <location evidence="1 5">Cytoplasm</location>
    </subcellularLocation>
</comment>
<dbReference type="STRING" id="570156.AOG27_01700"/>
<dbReference type="PANTHER" id="PTHR33602">
    <property type="entry name" value="REGULATORY PROTEIN RECX FAMILY PROTEIN"/>
    <property type="match status" value="1"/>
</dbReference>
<evidence type="ECO:0000313" key="9">
    <source>
        <dbReference type="EMBL" id="KPM85524.1"/>
    </source>
</evidence>
<evidence type="ECO:0000313" key="10">
    <source>
        <dbReference type="Proteomes" id="UP000050378"/>
    </source>
</evidence>
<evidence type="ECO:0000256" key="3">
    <source>
        <dbReference type="ARBA" id="ARBA00018111"/>
    </source>
</evidence>
<reference evidence="9 10" key="1">
    <citation type="submission" date="2015-09" db="EMBL/GenBank/DDBJ databases">
        <title>Draft Genome Sequence of Pseudoalteromonas lipolytica UCD-48B.</title>
        <authorList>
            <person name="Krusor M."/>
            <person name="Coil D.A."/>
            <person name="Lang J.M."/>
            <person name="Eisen J.A."/>
            <person name="Alexiev A."/>
        </authorList>
    </citation>
    <scope>NUCLEOTIDE SEQUENCE [LARGE SCALE GENOMIC DNA]</scope>
    <source>
        <strain evidence="9 10">UCD-48B</strain>
    </source>
</reference>
<evidence type="ECO:0000259" key="7">
    <source>
        <dbReference type="Pfam" id="PF21981"/>
    </source>
</evidence>
<dbReference type="InterPro" id="IPR053926">
    <property type="entry name" value="RecX_HTH_1st"/>
</dbReference>
<evidence type="ECO:0000259" key="8">
    <source>
        <dbReference type="Pfam" id="PF21982"/>
    </source>
</evidence>
<dbReference type="InterPro" id="IPR003783">
    <property type="entry name" value="Regulatory_RecX"/>
</dbReference>
<sequence length="150" mass="18273">MDDKEQKLKNYVLWLLSRQDYSRRDLTRKLQQKEATPEFTERLLDWCESHNFINEQRYCEGFVRRHLAKYHGVKRIQSEAMAKGIDRALLDKTLEEFEVDWFELAKDAYLKKFSNSGKELDQKERAKRVRYLMYRGFNYEQIDFAMQAQQ</sequence>
<dbReference type="GO" id="GO:0006282">
    <property type="term" value="P:regulation of DNA repair"/>
    <property type="evidence" value="ECO:0007669"/>
    <property type="project" value="UniProtKB-UniRule"/>
</dbReference>
<dbReference type="AlphaFoldDB" id="A0A0P7E7C4"/>
<keyword evidence="4 5" id="KW-0963">Cytoplasm</keyword>
<dbReference type="RefSeq" id="WP_054551279.1">
    <property type="nucleotide sequence ID" value="NZ_LJTC01000001.1"/>
</dbReference>
<accession>A0A0P7E7C4</accession>
<feature type="domain" description="RecX third three-helical" evidence="7">
    <location>
        <begin position="98"/>
        <end position="146"/>
    </location>
</feature>
<comment type="caution">
    <text evidence="9">The sequence shown here is derived from an EMBL/GenBank/DDBJ whole genome shotgun (WGS) entry which is preliminary data.</text>
</comment>
<protein>
    <recommendedName>
        <fullName evidence="3 5">Regulatory protein RecX</fullName>
    </recommendedName>
</protein>
<dbReference type="EMBL" id="LJTC01000001">
    <property type="protein sequence ID" value="KPM85524.1"/>
    <property type="molecule type" value="Genomic_DNA"/>
</dbReference>
<dbReference type="InterPro" id="IPR036388">
    <property type="entry name" value="WH-like_DNA-bd_sf"/>
</dbReference>